<sequence length="71" mass="7276">MDGSRLFAVTTNAAGGQYRAARHDPVAVEAAFEDELQRGGRVARVGRLHQQVGDGTGGGSARDALAVAADP</sequence>
<reference evidence="2" key="1">
    <citation type="journal article" date="2015" name="Genome Announc.">
        <title>Draft Genome Sequence of Thiostrepton-Producing Streptomyces azureus ATCC 14921.</title>
        <authorList>
            <person name="Sakihara K."/>
            <person name="Maeda J."/>
            <person name="Tashiro K."/>
            <person name="Fujino Y."/>
            <person name="Kuhara S."/>
            <person name="Ohshima T."/>
            <person name="Ogata S."/>
            <person name="Doi K."/>
        </authorList>
    </citation>
    <scope>NUCLEOTIDE SEQUENCE [LARGE SCALE GENOMIC DNA]</scope>
    <source>
        <strain evidence="2">ATCC14921</strain>
    </source>
</reference>
<dbReference type="AlphaFoldDB" id="A0A0K8PCK5"/>
<name>A0A0K8PCK5_STRAJ</name>
<dbReference type="PATRIC" id="fig|146537.3.peg.357"/>
<protein>
    <submittedName>
        <fullName evidence="2">Uncharacterized protein</fullName>
    </submittedName>
</protein>
<dbReference type="Proteomes" id="UP000053859">
    <property type="component" value="Unassembled WGS sequence"/>
</dbReference>
<dbReference type="RefSeq" id="WP_059414236.1">
    <property type="nucleotide sequence ID" value="NZ_DF968190.1"/>
</dbReference>
<gene>
    <name evidence="2" type="ORF">SAZU_0336</name>
</gene>
<accession>A0A0K8PCK5</accession>
<feature type="region of interest" description="Disordered" evidence="1">
    <location>
        <begin position="50"/>
        <end position="71"/>
    </location>
</feature>
<dbReference type="EMBL" id="DF968190">
    <property type="protein sequence ID" value="GAP45605.1"/>
    <property type="molecule type" value="Genomic_DNA"/>
</dbReference>
<evidence type="ECO:0000313" key="2">
    <source>
        <dbReference type="EMBL" id="GAP45605.1"/>
    </source>
</evidence>
<proteinExistence type="predicted"/>
<evidence type="ECO:0000313" key="3">
    <source>
        <dbReference type="Proteomes" id="UP000053859"/>
    </source>
</evidence>
<keyword evidence="3" id="KW-1185">Reference proteome</keyword>
<organism evidence="2 3">
    <name type="scientific">Streptomyces azureus</name>
    <dbReference type="NCBI Taxonomy" id="146537"/>
    <lineage>
        <taxon>Bacteria</taxon>
        <taxon>Bacillati</taxon>
        <taxon>Actinomycetota</taxon>
        <taxon>Actinomycetes</taxon>
        <taxon>Kitasatosporales</taxon>
        <taxon>Streptomycetaceae</taxon>
        <taxon>Streptomyces</taxon>
    </lineage>
</organism>
<evidence type="ECO:0000256" key="1">
    <source>
        <dbReference type="SAM" id="MobiDB-lite"/>
    </source>
</evidence>